<protein>
    <recommendedName>
        <fullName evidence="7">Glycosyltransferase</fullName>
    </recommendedName>
</protein>
<evidence type="ECO:0000256" key="3">
    <source>
        <dbReference type="ARBA" id="ARBA00022679"/>
    </source>
</evidence>
<dbReference type="AlphaFoldDB" id="A0A8K0E3T6"/>
<dbReference type="SUPFAM" id="SSF53756">
    <property type="entry name" value="UDP-Glycosyltransferase/glycogen phosphorylase"/>
    <property type="match status" value="1"/>
</dbReference>
<dbReference type="GO" id="GO:0035251">
    <property type="term" value="F:UDP-glucosyltransferase activity"/>
    <property type="evidence" value="ECO:0007669"/>
    <property type="project" value="UniProtKB-ARBA"/>
</dbReference>
<keyword evidence="4" id="KW-0175">Coiled coil</keyword>
<dbReference type="InterPro" id="IPR002213">
    <property type="entry name" value="UDP_glucos_trans"/>
</dbReference>
<keyword evidence="2" id="KW-0328">Glycosyltransferase</keyword>
<reference evidence="5" key="1">
    <citation type="submission" date="2020-03" db="EMBL/GenBank/DDBJ databases">
        <title>A high-quality chromosome-level genome assembly of a woody plant with both climbing and erect habits, Rhamnella rubrinervis.</title>
        <authorList>
            <person name="Lu Z."/>
            <person name="Yang Y."/>
            <person name="Zhu X."/>
            <person name="Sun Y."/>
        </authorList>
    </citation>
    <scope>NUCLEOTIDE SEQUENCE</scope>
    <source>
        <strain evidence="5">BYM</strain>
        <tissue evidence="5">Leaf</tissue>
    </source>
</reference>
<evidence type="ECO:0000256" key="1">
    <source>
        <dbReference type="ARBA" id="ARBA00009995"/>
    </source>
</evidence>
<organism evidence="5 6">
    <name type="scientific">Rhamnella rubrinervis</name>
    <dbReference type="NCBI Taxonomy" id="2594499"/>
    <lineage>
        <taxon>Eukaryota</taxon>
        <taxon>Viridiplantae</taxon>
        <taxon>Streptophyta</taxon>
        <taxon>Embryophyta</taxon>
        <taxon>Tracheophyta</taxon>
        <taxon>Spermatophyta</taxon>
        <taxon>Magnoliopsida</taxon>
        <taxon>eudicotyledons</taxon>
        <taxon>Gunneridae</taxon>
        <taxon>Pentapetalae</taxon>
        <taxon>rosids</taxon>
        <taxon>fabids</taxon>
        <taxon>Rosales</taxon>
        <taxon>Rhamnaceae</taxon>
        <taxon>rhamnoid group</taxon>
        <taxon>Rhamneae</taxon>
        <taxon>Rhamnella</taxon>
    </lineage>
</organism>
<dbReference type="OrthoDB" id="1191435at2759"/>
<dbReference type="FunFam" id="3.40.50.2000:FF:000202">
    <property type="entry name" value="Glycosyltransferase"/>
    <property type="match status" value="1"/>
</dbReference>
<name>A0A8K0E3T6_9ROSA</name>
<keyword evidence="6" id="KW-1185">Reference proteome</keyword>
<dbReference type="EMBL" id="VOIH02000008">
    <property type="protein sequence ID" value="KAF3438994.1"/>
    <property type="molecule type" value="Genomic_DNA"/>
</dbReference>
<accession>A0A8K0E3T6</accession>
<evidence type="ECO:0000256" key="2">
    <source>
        <dbReference type="ARBA" id="ARBA00022676"/>
    </source>
</evidence>
<dbReference type="CDD" id="cd03784">
    <property type="entry name" value="GT1_Gtf-like"/>
    <property type="match status" value="1"/>
</dbReference>
<dbReference type="Proteomes" id="UP000796880">
    <property type="component" value="Unassembled WGS sequence"/>
</dbReference>
<sequence>MSSETDQLRIFFLPLPTPGHMIPMVEEARVFAKHGVDVTIILTQGNANLVQKNIDHDSNTGHKIKTHVLQFPSAQAGLPDGVENFNSVTNIEMSHTLYRGIHLLQNQIEQLFHDMLPDCIVSDMFFPWTLDVATELGIPRLGFRGCGYFALCSEYCIKRHEPHKSTDSDVVLLPGLPPGTEQKSLGMLMNSFHELEGSYEEYLKTDIGLKAWSLGPVSLWANKDVNQKAERCNIAGREGHEVIDWLNSKEHNSVLYVGFGSLAMLPATQLNEIAHGLEASGHSFIWVVRKKESDEYDQVFPEGFEERMSESKKGFIIKGWAPQMLILEHPAIGGQVTHCGWNSILEGLNSGLPMIAWPLFAEQFYNEKLLTDVLRIAVAVGVKEWREYCEEGTAMVNRDEVEKAVRLLMGGEEEAAEMRKRVRKLQEAAKKAVEVGGSSHANLMDLINKLKSLKVKKI</sequence>
<comment type="similarity">
    <text evidence="1">Belongs to the UDP-glycosyltransferase family.</text>
</comment>
<dbReference type="Gene3D" id="3.40.50.2000">
    <property type="entry name" value="Glycogen Phosphorylase B"/>
    <property type="match status" value="2"/>
</dbReference>
<keyword evidence="3" id="KW-0808">Transferase</keyword>
<comment type="caution">
    <text evidence="5">The sequence shown here is derived from an EMBL/GenBank/DDBJ whole genome shotgun (WGS) entry which is preliminary data.</text>
</comment>
<evidence type="ECO:0000256" key="4">
    <source>
        <dbReference type="SAM" id="Coils"/>
    </source>
</evidence>
<dbReference type="Pfam" id="PF00201">
    <property type="entry name" value="UDPGT"/>
    <property type="match status" value="1"/>
</dbReference>
<evidence type="ECO:0008006" key="7">
    <source>
        <dbReference type="Google" id="ProtNLM"/>
    </source>
</evidence>
<gene>
    <name evidence="5" type="ORF">FNV43_RR17269</name>
</gene>
<dbReference type="PANTHER" id="PTHR48047:SF45">
    <property type="entry name" value="SCOPOLETIN GLUCOSYLTRANSFERASE-LIKE"/>
    <property type="match status" value="1"/>
</dbReference>
<dbReference type="PANTHER" id="PTHR48047">
    <property type="entry name" value="GLYCOSYLTRANSFERASE"/>
    <property type="match status" value="1"/>
</dbReference>
<feature type="coiled-coil region" evidence="4">
    <location>
        <begin position="408"/>
        <end position="435"/>
    </location>
</feature>
<proteinExistence type="inferred from homology"/>
<evidence type="ECO:0000313" key="5">
    <source>
        <dbReference type="EMBL" id="KAF3438994.1"/>
    </source>
</evidence>
<evidence type="ECO:0000313" key="6">
    <source>
        <dbReference type="Proteomes" id="UP000796880"/>
    </source>
</evidence>